<dbReference type="GO" id="GO:0016746">
    <property type="term" value="F:acyltransferase activity"/>
    <property type="evidence" value="ECO:0007669"/>
    <property type="project" value="UniProtKB-KW"/>
</dbReference>
<keyword evidence="2" id="KW-1003">Cell membrane</keyword>
<evidence type="ECO:0000256" key="5">
    <source>
        <dbReference type="ARBA" id="ARBA00023136"/>
    </source>
</evidence>
<organism evidence="7 8">
    <name type="scientific">Phaeovulum veldkampii DSM 11550</name>
    <dbReference type="NCBI Taxonomy" id="1185920"/>
    <lineage>
        <taxon>Bacteria</taxon>
        <taxon>Pseudomonadati</taxon>
        <taxon>Pseudomonadota</taxon>
        <taxon>Alphaproteobacteria</taxon>
        <taxon>Rhodobacterales</taxon>
        <taxon>Paracoccaceae</taxon>
        <taxon>Phaeovulum</taxon>
    </lineage>
</organism>
<evidence type="ECO:0000256" key="3">
    <source>
        <dbReference type="ARBA" id="ARBA00022519"/>
    </source>
</evidence>
<dbReference type="AlphaFoldDB" id="A0A2T4JK80"/>
<dbReference type="InterPro" id="IPR004960">
    <property type="entry name" value="LipA_acyltrans"/>
</dbReference>
<evidence type="ECO:0000313" key="7">
    <source>
        <dbReference type="EMBL" id="PTE18321.1"/>
    </source>
</evidence>
<sequence>MAQTTQTKAPTLRDRLGNGAFRAVMALALALPYRWRVPLTGWAVAYLVAPLAGYRDRVRDNLAQIRPDLPRAEVERLARAVPDNVGRTIAEIYSGEEFIDRVRSIPLEGPGAPALQAAQAAGRPVILATGHFGNYDVARAALIARGYRVGGLYKPMANPLFDAHYVQAISRIGTPLFPRGPKGLAEMVRFLKSGGMLGIVVDQHMGHGAPLTFFGVRAQTATSAAELALRYDAALIPIYGIRQPNGLDFRIHVEAPIPPGAPETMTQALNDSLESLVRAHMDQWFWIHRRWKAARR</sequence>
<evidence type="ECO:0000256" key="4">
    <source>
        <dbReference type="ARBA" id="ARBA00022679"/>
    </source>
</evidence>
<dbReference type="EMBL" id="PZKF01000008">
    <property type="protein sequence ID" value="PTE18321.1"/>
    <property type="molecule type" value="Genomic_DNA"/>
</dbReference>
<reference evidence="7 8" key="1">
    <citation type="submission" date="2018-03" db="EMBL/GenBank/DDBJ databases">
        <title>Rhodobacter veldkampii.</title>
        <authorList>
            <person name="Meyer T.E."/>
            <person name="Miller S."/>
            <person name="Lodha T."/>
            <person name="Gandham S."/>
            <person name="Chintalapati S."/>
            <person name="Chintalapati V.R."/>
        </authorList>
    </citation>
    <scope>NUCLEOTIDE SEQUENCE [LARGE SCALE GENOMIC DNA]</scope>
    <source>
        <strain evidence="7 8">DSM 11550</strain>
    </source>
</reference>
<keyword evidence="4 7" id="KW-0808">Transferase</keyword>
<gene>
    <name evidence="7" type="ORF">C5F46_05110</name>
</gene>
<evidence type="ECO:0000256" key="2">
    <source>
        <dbReference type="ARBA" id="ARBA00022475"/>
    </source>
</evidence>
<evidence type="ECO:0000256" key="6">
    <source>
        <dbReference type="ARBA" id="ARBA00023315"/>
    </source>
</evidence>
<dbReference type="GO" id="GO:0005886">
    <property type="term" value="C:plasma membrane"/>
    <property type="evidence" value="ECO:0007669"/>
    <property type="project" value="UniProtKB-SubCell"/>
</dbReference>
<keyword evidence="5" id="KW-0472">Membrane</keyword>
<dbReference type="GO" id="GO:0009247">
    <property type="term" value="P:glycolipid biosynthetic process"/>
    <property type="evidence" value="ECO:0007669"/>
    <property type="project" value="UniProtKB-ARBA"/>
</dbReference>
<name>A0A2T4JK80_9RHOB</name>
<dbReference type="OrthoDB" id="9801955at2"/>
<dbReference type="RefSeq" id="WP_107324283.1">
    <property type="nucleotide sequence ID" value="NZ_NHSP01000025.1"/>
</dbReference>
<keyword evidence="6 7" id="KW-0012">Acyltransferase</keyword>
<dbReference type="Pfam" id="PF03279">
    <property type="entry name" value="Lip_A_acyltrans"/>
    <property type="match status" value="1"/>
</dbReference>
<dbReference type="CDD" id="cd07984">
    <property type="entry name" value="LPLAT_LABLAT-like"/>
    <property type="match status" value="1"/>
</dbReference>
<dbReference type="Proteomes" id="UP000241899">
    <property type="component" value="Unassembled WGS sequence"/>
</dbReference>
<proteinExistence type="predicted"/>
<comment type="subcellular location">
    <subcellularLocation>
        <location evidence="1">Cell inner membrane</location>
    </subcellularLocation>
</comment>
<keyword evidence="3" id="KW-0997">Cell inner membrane</keyword>
<evidence type="ECO:0000313" key="8">
    <source>
        <dbReference type="Proteomes" id="UP000241899"/>
    </source>
</evidence>
<protein>
    <submittedName>
        <fullName evidence="7">Lauroyl acyltransferase</fullName>
    </submittedName>
</protein>
<accession>A0A2T4JK80</accession>
<dbReference type="PIRSF" id="PIRSF026649">
    <property type="entry name" value="MsbB"/>
    <property type="match status" value="1"/>
</dbReference>
<evidence type="ECO:0000256" key="1">
    <source>
        <dbReference type="ARBA" id="ARBA00004533"/>
    </source>
</evidence>
<dbReference type="PANTHER" id="PTHR30606:SF10">
    <property type="entry name" value="PHOSPHATIDYLINOSITOL MANNOSIDE ACYLTRANSFERASE"/>
    <property type="match status" value="1"/>
</dbReference>
<dbReference type="PANTHER" id="PTHR30606">
    <property type="entry name" value="LIPID A BIOSYNTHESIS LAUROYL ACYLTRANSFERASE"/>
    <property type="match status" value="1"/>
</dbReference>
<keyword evidence="8" id="KW-1185">Reference proteome</keyword>
<comment type="caution">
    <text evidence="7">The sequence shown here is derived from an EMBL/GenBank/DDBJ whole genome shotgun (WGS) entry which is preliminary data.</text>
</comment>